<feature type="domain" description="Glycosyltransferase 2-like" evidence="1">
    <location>
        <begin position="6"/>
        <end position="153"/>
    </location>
</feature>
<keyword evidence="2" id="KW-0328">Glycosyltransferase</keyword>
<gene>
    <name evidence="2" type="ORF">QWY81_15965</name>
</gene>
<evidence type="ECO:0000259" key="1">
    <source>
        <dbReference type="Pfam" id="PF00535"/>
    </source>
</evidence>
<comment type="caution">
    <text evidence="2">The sequence shown here is derived from an EMBL/GenBank/DDBJ whole genome shotgun (WGS) entry which is preliminary data.</text>
</comment>
<evidence type="ECO:0000313" key="3">
    <source>
        <dbReference type="Proteomes" id="UP001228636"/>
    </source>
</evidence>
<protein>
    <submittedName>
        <fullName evidence="2">Glycosyltransferase family 2 protein</fullName>
        <ecNumber evidence="2">2.4.-.-</ecNumber>
    </submittedName>
</protein>
<organism evidence="2 3">
    <name type="scientific">Polaribacter sejongensis</name>
    <dbReference type="NCBI Taxonomy" id="985043"/>
    <lineage>
        <taxon>Bacteria</taxon>
        <taxon>Pseudomonadati</taxon>
        <taxon>Bacteroidota</taxon>
        <taxon>Flavobacteriia</taxon>
        <taxon>Flavobacteriales</taxon>
        <taxon>Flavobacteriaceae</taxon>
    </lineage>
</organism>
<dbReference type="Pfam" id="PF00535">
    <property type="entry name" value="Glycos_transf_2"/>
    <property type="match status" value="1"/>
</dbReference>
<dbReference type="CDD" id="cd06433">
    <property type="entry name" value="GT_2_WfgS_like"/>
    <property type="match status" value="1"/>
</dbReference>
<dbReference type="AlphaFoldDB" id="A0AAJ1QZ29"/>
<dbReference type="RefSeq" id="WP_261972313.1">
    <property type="nucleotide sequence ID" value="NZ_CP103460.1"/>
</dbReference>
<dbReference type="InterPro" id="IPR001173">
    <property type="entry name" value="Glyco_trans_2-like"/>
</dbReference>
<accession>A0AAJ1QZ29</accession>
<dbReference type="EMBL" id="JAUFQH010000016">
    <property type="protein sequence ID" value="MDN3620963.1"/>
    <property type="molecule type" value="Genomic_DNA"/>
</dbReference>
<evidence type="ECO:0000313" key="2">
    <source>
        <dbReference type="EMBL" id="MDN3620963.1"/>
    </source>
</evidence>
<dbReference type="PANTHER" id="PTHR22916:SF3">
    <property type="entry name" value="UDP-GLCNAC:BETAGAL BETA-1,3-N-ACETYLGLUCOSAMINYLTRANSFERASE-LIKE PROTEIN 1"/>
    <property type="match status" value="1"/>
</dbReference>
<dbReference type="GO" id="GO:0016758">
    <property type="term" value="F:hexosyltransferase activity"/>
    <property type="evidence" value="ECO:0007669"/>
    <property type="project" value="UniProtKB-ARBA"/>
</dbReference>
<name>A0AAJ1QZ29_9FLAO</name>
<dbReference type="InterPro" id="IPR029044">
    <property type="entry name" value="Nucleotide-diphossugar_trans"/>
</dbReference>
<dbReference type="SUPFAM" id="SSF53448">
    <property type="entry name" value="Nucleotide-diphospho-sugar transferases"/>
    <property type="match status" value="1"/>
</dbReference>
<dbReference type="PANTHER" id="PTHR22916">
    <property type="entry name" value="GLYCOSYLTRANSFERASE"/>
    <property type="match status" value="1"/>
</dbReference>
<keyword evidence="2" id="KW-0808">Transferase</keyword>
<reference evidence="2 3" key="1">
    <citation type="journal article" date="2014" name="Int. J. Syst. Evol. Microbiol.">
        <title>Complete genome sequence of Corynebacterium casei LMG S-19264T (=DSM 44701T), isolated from a smear-ripened cheese.</title>
        <authorList>
            <consortium name="US DOE Joint Genome Institute (JGI-PGF)"/>
            <person name="Walter F."/>
            <person name="Albersmeier A."/>
            <person name="Kalinowski J."/>
            <person name="Ruckert C."/>
        </authorList>
    </citation>
    <scope>NUCLEOTIDE SEQUENCE [LARGE SCALE GENOMIC DNA]</scope>
    <source>
        <strain evidence="2 3">CECT 8670</strain>
    </source>
</reference>
<dbReference type="Proteomes" id="UP001228636">
    <property type="component" value="Unassembled WGS sequence"/>
</dbReference>
<proteinExistence type="predicted"/>
<dbReference type="EC" id="2.4.-.-" evidence="2"/>
<sequence length="254" mass="29503">MNPLLSIITATFNSDKTLDETIKSVLNQDYTNFEYIIIDGKSEDNTVGIIKKYETQFKEKNITYTWVSEPDTGIYSAWNKGLKLATGGWIAFLGSDDIYLENALEKYAFNIAQNNNVDFIYSKVKLVNKGKVKHVFSDLWKWNEFKREMKIAHVGSFHNKNYFDTYGVYNEDYKITGDYELLLRAKSNLKTIFINQFTAEMKDGGISNKNVLMAFKEAKKAKIDTAEISKQIAFMDFYLSLIKYYLSTFVKRFF</sequence>
<dbReference type="Gene3D" id="3.90.550.10">
    <property type="entry name" value="Spore Coat Polysaccharide Biosynthesis Protein SpsA, Chain A"/>
    <property type="match status" value="1"/>
</dbReference>